<comment type="caution">
    <text evidence="1">The sequence shown here is derived from an EMBL/GenBank/DDBJ whole genome shotgun (WGS) entry which is preliminary data.</text>
</comment>
<dbReference type="AlphaFoldDB" id="A0A540KZW3"/>
<dbReference type="Proteomes" id="UP000315295">
    <property type="component" value="Unassembled WGS sequence"/>
</dbReference>
<name>A0A540KZW3_MALBA</name>
<keyword evidence="2" id="KW-1185">Reference proteome</keyword>
<gene>
    <name evidence="1" type="ORF">C1H46_034634</name>
</gene>
<evidence type="ECO:0000313" key="1">
    <source>
        <dbReference type="EMBL" id="TQD79771.1"/>
    </source>
</evidence>
<evidence type="ECO:0000313" key="2">
    <source>
        <dbReference type="Proteomes" id="UP000315295"/>
    </source>
</evidence>
<reference evidence="1 2" key="1">
    <citation type="journal article" date="2019" name="G3 (Bethesda)">
        <title>Sequencing of a Wild Apple (Malus baccata) Genome Unravels the Differences Between Cultivated and Wild Apple Species Regarding Disease Resistance and Cold Tolerance.</title>
        <authorList>
            <person name="Chen X."/>
        </authorList>
    </citation>
    <scope>NUCLEOTIDE SEQUENCE [LARGE SCALE GENOMIC DNA]</scope>
    <source>
        <strain evidence="2">cv. Shandingzi</strain>
        <tissue evidence="1">Leaves</tissue>
    </source>
</reference>
<sequence length="52" mass="6175">MLNNDEDWKTKKCRKLISWPIQILPNSSMIIQLYKVFALVGECKFYLRANTL</sequence>
<dbReference type="EMBL" id="VIEB01000840">
    <property type="protein sequence ID" value="TQD79771.1"/>
    <property type="molecule type" value="Genomic_DNA"/>
</dbReference>
<organism evidence="1 2">
    <name type="scientific">Malus baccata</name>
    <name type="common">Siberian crab apple</name>
    <name type="synonym">Pyrus baccata</name>
    <dbReference type="NCBI Taxonomy" id="106549"/>
    <lineage>
        <taxon>Eukaryota</taxon>
        <taxon>Viridiplantae</taxon>
        <taxon>Streptophyta</taxon>
        <taxon>Embryophyta</taxon>
        <taxon>Tracheophyta</taxon>
        <taxon>Spermatophyta</taxon>
        <taxon>Magnoliopsida</taxon>
        <taxon>eudicotyledons</taxon>
        <taxon>Gunneridae</taxon>
        <taxon>Pentapetalae</taxon>
        <taxon>rosids</taxon>
        <taxon>fabids</taxon>
        <taxon>Rosales</taxon>
        <taxon>Rosaceae</taxon>
        <taxon>Amygdaloideae</taxon>
        <taxon>Maleae</taxon>
        <taxon>Malus</taxon>
    </lineage>
</organism>
<proteinExistence type="predicted"/>
<protein>
    <submittedName>
        <fullName evidence="1">Uncharacterized protein</fullName>
    </submittedName>
</protein>
<accession>A0A540KZW3</accession>